<accession>A0A0C9YDZ0</accession>
<dbReference type="EMBL" id="KN833918">
    <property type="protein sequence ID" value="KIK14881.1"/>
    <property type="molecule type" value="Genomic_DNA"/>
</dbReference>
<dbReference type="HOGENOM" id="CLU_117288_0_0_1"/>
<proteinExistence type="predicted"/>
<evidence type="ECO:0000313" key="3">
    <source>
        <dbReference type="Proteomes" id="UP000054018"/>
    </source>
</evidence>
<feature type="region of interest" description="Disordered" evidence="1">
    <location>
        <begin position="1"/>
        <end position="33"/>
    </location>
</feature>
<reference evidence="2 3" key="1">
    <citation type="submission" date="2014-04" db="EMBL/GenBank/DDBJ databases">
        <authorList>
            <consortium name="DOE Joint Genome Institute"/>
            <person name="Kuo A."/>
            <person name="Kohler A."/>
            <person name="Costa M.D."/>
            <person name="Nagy L.G."/>
            <person name="Floudas D."/>
            <person name="Copeland A."/>
            <person name="Barry K.W."/>
            <person name="Cichocki N."/>
            <person name="Veneault-Fourrey C."/>
            <person name="LaButti K."/>
            <person name="Lindquist E.A."/>
            <person name="Lipzen A."/>
            <person name="Lundell T."/>
            <person name="Morin E."/>
            <person name="Murat C."/>
            <person name="Sun H."/>
            <person name="Tunlid A."/>
            <person name="Henrissat B."/>
            <person name="Grigoriev I.V."/>
            <person name="Hibbett D.S."/>
            <person name="Martin F."/>
            <person name="Nordberg H.P."/>
            <person name="Cantor M.N."/>
            <person name="Hua S.X."/>
        </authorList>
    </citation>
    <scope>NUCLEOTIDE SEQUENCE [LARGE SCALE GENOMIC DNA]</scope>
    <source>
        <strain evidence="2 3">441</strain>
    </source>
</reference>
<dbReference type="Proteomes" id="UP000054018">
    <property type="component" value="Unassembled WGS sequence"/>
</dbReference>
<name>A0A0C9YDZ0_9AGAM</name>
<reference evidence="3" key="2">
    <citation type="submission" date="2015-01" db="EMBL/GenBank/DDBJ databases">
        <title>Evolutionary Origins and Diversification of the Mycorrhizal Mutualists.</title>
        <authorList>
            <consortium name="DOE Joint Genome Institute"/>
            <consortium name="Mycorrhizal Genomics Consortium"/>
            <person name="Kohler A."/>
            <person name="Kuo A."/>
            <person name="Nagy L.G."/>
            <person name="Floudas D."/>
            <person name="Copeland A."/>
            <person name="Barry K.W."/>
            <person name="Cichocki N."/>
            <person name="Veneault-Fourrey C."/>
            <person name="LaButti K."/>
            <person name="Lindquist E.A."/>
            <person name="Lipzen A."/>
            <person name="Lundell T."/>
            <person name="Morin E."/>
            <person name="Murat C."/>
            <person name="Riley R."/>
            <person name="Ohm R."/>
            <person name="Sun H."/>
            <person name="Tunlid A."/>
            <person name="Henrissat B."/>
            <person name="Grigoriev I.V."/>
            <person name="Hibbett D.S."/>
            <person name="Martin F."/>
        </authorList>
    </citation>
    <scope>NUCLEOTIDE SEQUENCE [LARGE SCALE GENOMIC DNA]</scope>
    <source>
        <strain evidence="3">441</strain>
    </source>
</reference>
<organism evidence="2 3">
    <name type="scientific">Pisolithus microcarpus 441</name>
    <dbReference type="NCBI Taxonomy" id="765257"/>
    <lineage>
        <taxon>Eukaryota</taxon>
        <taxon>Fungi</taxon>
        <taxon>Dikarya</taxon>
        <taxon>Basidiomycota</taxon>
        <taxon>Agaricomycotina</taxon>
        <taxon>Agaricomycetes</taxon>
        <taxon>Agaricomycetidae</taxon>
        <taxon>Boletales</taxon>
        <taxon>Sclerodermatineae</taxon>
        <taxon>Pisolithaceae</taxon>
        <taxon>Pisolithus</taxon>
    </lineage>
</organism>
<feature type="region of interest" description="Disordered" evidence="1">
    <location>
        <begin position="170"/>
        <end position="190"/>
    </location>
</feature>
<dbReference type="AlphaFoldDB" id="A0A0C9YDZ0"/>
<protein>
    <submittedName>
        <fullName evidence="2">Uncharacterized protein</fullName>
    </submittedName>
</protein>
<dbReference type="STRING" id="765257.A0A0C9YDZ0"/>
<dbReference type="OrthoDB" id="2685032at2759"/>
<sequence>MSSKPADDTLDTPQPDPMDGSQGKSHLTPPPTIISKKRKCRKEVIQLLEKPMKVVTFVVKVMPSTELKKLITKHEMKSVSFEFRHGEDPWDTLLTWMLLRIDQILSPKKIGIEDYEVTFHIPCILPKPGLPLVSKEHYRTLSTQINKIALQTPTVNIIILQKPAATVMKEVPTNSSTQDEELDAGSSNMS</sequence>
<evidence type="ECO:0000256" key="1">
    <source>
        <dbReference type="SAM" id="MobiDB-lite"/>
    </source>
</evidence>
<keyword evidence="3" id="KW-1185">Reference proteome</keyword>
<gene>
    <name evidence="2" type="ORF">PISMIDRAFT_25330</name>
</gene>
<evidence type="ECO:0000313" key="2">
    <source>
        <dbReference type="EMBL" id="KIK14881.1"/>
    </source>
</evidence>